<reference evidence="3 4" key="1">
    <citation type="journal article" date="2021" name="bioRxiv">
        <title>Chromosome-scale and haplotype-resolved genome assembly of a tetraploid potato cultivar.</title>
        <authorList>
            <person name="Sun H."/>
            <person name="Jiao W.-B."/>
            <person name="Krause K."/>
            <person name="Campoy J.A."/>
            <person name="Goel M."/>
            <person name="Folz-Donahue K."/>
            <person name="Kukat C."/>
            <person name="Huettel B."/>
            <person name="Schneeberger K."/>
        </authorList>
    </citation>
    <scope>NUCLEOTIDE SEQUENCE [LARGE SCALE GENOMIC DNA]</scope>
    <source>
        <strain evidence="3">SolTubOtavaFocal</strain>
        <tissue evidence="3">Leaves</tissue>
    </source>
</reference>
<dbReference type="PROSITE" id="PS50994">
    <property type="entry name" value="INTEGRASE"/>
    <property type="match status" value="1"/>
</dbReference>
<gene>
    <name evidence="3" type="ORF">KY290_027321</name>
</gene>
<keyword evidence="4" id="KW-1185">Reference proteome</keyword>
<dbReference type="Gene3D" id="3.30.420.10">
    <property type="entry name" value="Ribonuclease H-like superfamily/Ribonuclease H"/>
    <property type="match status" value="1"/>
</dbReference>
<protein>
    <recommendedName>
        <fullName evidence="2">Integrase catalytic domain-containing protein</fullName>
    </recommendedName>
</protein>
<dbReference type="InterPro" id="IPR001584">
    <property type="entry name" value="Integrase_cat-core"/>
</dbReference>
<comment type="caution">
    <text evidence="3">The sequence shown here is derived from an EMBL/GenBank/DDBJ whole genome shotgun (WGS) entry which is preliminary data.</text>
</comment>
<dbReference type="Proteomes" id="UP000826656">
    <property type="component" value="Unassembled WGS sequence"/>
</dbReference>
<organism evidence="3 4">
    <name type="scientific">Solanum tuberosum</name>
    <name type="common">Potato</name>
    <dbReference type="NCBI Taxonomy" id="4113"/>
    <lineage>
        <taxon>Eukaryota</taxon>
        <taxon>Viridiplantae</taxon>
        <taxon>Streptophyta</taxon>
        <taxon>Embryophyta</taxon>
        <taxon>Tracheophyta</taxon>
        <taxon>Spermatophyta</taxon>
        <taxon>Magnoliopsida</taxon>
        <taxon>eudicotyledons</taxon>
        <taxon>Gunneridae</taxon>
        <taxon>Pentapetalae</taxon>
        <taxon>asterids</taxon>
        <taxon>lamiids</taxon>
        <taxon>Solanales</taxon>
        <taxon>Solanaceae</taxon>
        <taxon>Solanoideae</taxon>
        <taxon>Solaneae</taxon>
        <taxon>Solanum</taxon>
    </lineage>
</organism>
<evidence type="ECO:0000313" key="3">
    <source>
        <dbReference type="EMBL" id="KAH0748089.1"/>
    </source>
</evidence>
<proteinExistence type="predicted"/>
<dbReference type="InterPro" id="IPR057670">
    <property type="entry name" value="SH3_retrovirus"/>
</dbReference>
<dbReference type="CDD" id="cd09272">
    <property type="entry name" value="RNase_HI_RT_Ty1"/>
    <property type="match status" value="1"/>
</dbReference>
<name>A0ABQ7UGD3_SOLTU</name>
<dbReference type="PANTHER" id="PTHR47481">
    <property type="match status" value="1"/>
</dbReference>
<feature type="region of interest" description="Disordered" evidence="1">
    <location>
        <begin position="429"/>
        <end position="455"/>
    </location>
</feature>
<dbReference type="SUPFAM" id="SSF53098">
    <property type="entry name" value="Ribonuclease H-like"/>
    <property type="match status" value="1"/>
</dbReference>
<dbReference type="InterPro" id="IPR036397">
    <property type="entry name" value="RNaseH_sf"/>
</dbReference>
<dbReference type="Pfam" id="PF14223">
    <property type="entry name" value="Retrotran_gag_2"/>
    <property type="match status" value="1"/>
</dbReference>
<dbReference type="PANTHER" id="PTHR47481:SF43">
    <property type="entry name" value="RETROTRANSPOSON COPIA-LIKE N-TERMINAL DOMAIN-CONTAINING PROTEIN"/>
    <property type="match status" value="1"/>
</dbReference>
<accession>A0ABQ7UGD3</accession>
<sequence>MSLIISSLSEETIPIIIGLSTSKAVWDDLAATFSSPSNTRILNLHMQLQNLKQDDLSVIQYLHKAKLLIDELAAAAGRPICLPDQNIYMFKGLRCEFKDIITTLYACQEPVTFASGPLKTSDNTTIIIIEDAAVTIGAEAVIVVEDKDIEEAHLLEIHGPHLTLAHDVKYVMSPPITHQNWYPDSGATHHITPDLSNLHHVEDYKGMDQVHIGKGQGLPIHHTGQNYFLVFVDDFSNFIWGFPMKLKSEVASIFLQFKLLVENHFNTKIKSIQSDWGGEFRALSPFLSHFGLSLLAHSSSPSRYWQFAFVTTVYLINRLPSSSNNNRSPFELAFHRSPDYTLLKAFGSKHYGYRCLDRASGRLYIARHVRFDETTFPFASLSILGPYPSTLSNSIPWASSSISLPNNLSTTTPNSPLLASNIPATSSFKSSSSISSSPPTRSQSNTPSASSSLPTIPLVADPTSYPLLPQAAPSTLQTPSQPVEPPQLTHHMNECSWLNLPALFTRHFPTMFVNFRNHCMVSNKRREHGSHYSDWAGSLDDRKSTGGYAISFGNALISWSSKKQRTVARSSTESEIKHLPMQLLNSLGYNRCHLNSAYLSTLLLCFGVII</sequence>
<feature type="compositionally biased region" description="Low complexity" evidence="1">
    <location>
        <begin position="429"/>
        <end position="448"/>
    </location>
</feature>
<dbReference type="InterPro" id="IPR012337">
    <property type="entry name" value="RNaseH-like_sf"/>
</dbReference>
<evidence type="ECO:0000313" key="4">
    <source>
        <dbReference type="Proteomes" id="UP000826656"/>
    </source>
</evidence>
<dbReference type="EMBL" id="JAIVGD010000019">
    <property type="protein sequence ID" value="KAH0748089.1"/>
    <property type="molecule type" value="Genomic_DNA"/>
</dbReference>
<feature type="domain" description="Integrase catalytic" evidence="2">
    <location>
        <begin position="189"/>
        <end position="294"/>
    </location>
</feature>
<dbReference type="Pfam" id="PF25597">
    <property type="entry name" value="SH3_retrovirus"/>
    <property type="match status" value="1"/>
</dbReference>
<evidence type="ECO:0000259" key="2">
    <source>
        <dbReference type="PROSITE" id="PS50994"/>
    </source>
</evidence>
<evidence type="ECO:0000256" key="1">
    <source>
        <dbReference type="SAM" id="MobiDB-lite"/>
    </source>
</evidence>